<dbReference type="EC" id="4.2.1.113" evidence="4 5"/>
<feature type="binding site" evidence="4">
    <location>
        <position position="199"/>
    </location>
    <ligand>
        <name>Mg(2+)</name>
        <dbReference type="ChEBI" id="CHEBI:18420"/>
    </ligand>
</feature>
<dbReference type="InterPro" id="IPR029017">
    <property type="entry name" value="Enolase-like_N"/>
</dbReference>
<proteinExistence type="inferred from homology"/>
<dbReference type="InterPro" id="IPR029065">
    <property type="entry name" value="Enolase_C-like"/>
</dbReference>
<dbReference type="GO" id="GO:0042372">
    <property type="term" value="P:phylloquinone biosynthetic process"/>
    <property type="evidence" value="ECO:0007669"/>
    <property type="project" value="UniProtKB-UniRule"/>
</dbReference>
<dbReference type="Gene3D" id="3.20.20.120">
    <property type="entry name" value="Enolase-like C-terminal domain"/>
    <property type="match status" value="1"/>
</dbReference>
<dbReference type="SFLD" id="SFLDF00009">
    <property type="entry name" value="o-succinylbenzoate_synthase"/>
    <property type="match status" value="1"/>
</dbReference>
<dbReference type="InterPro" id="IPR013342">
    <property type="entry name" value="Mandelate_racemase_C"/>
</dbReference>
<dbReference type="SFLD" id="SFLDS00001">
    <property type="entry name" value="Enolase"/>
    <property type="match status" value="1"/>
</dbReference>
<dbReference type="InterPro" id="IPR041338">
    <property type="entry name" value="OSBS_N"/>
</dbReference>
<dbReference type="HAMAP" id="MF_00470">
    <property type="entry name" value="MenC_1"/>
    <property type="match status" value="1"/>
</dbReference>
<evidence type="ECO:0000256" key="4">
    <source>
        <dbReference type="HAMAP-Rule" id="MF_00470"/>
    </source>
</evidence>
<comment type="similarity">
    <text evidence="4">Belongs to the mandelate racemase/muconate lactonizing enzyme family. MenC type 1 subfamily.</text>
</comment>
<organism evidence="7 8">
    <name type="scientific">Acaryochloris thomasi RCC1774</name>
    <dbReference type="NCBI Taxonomy" id="1764569"/>
    <lineage>
        <taxon>Bacteria</taxon>
        <taxon>Bacillati</taxon>
        <taxon>Cyanobacteriota</taxon>
        <taxon>Cyanophyceae</taxon>
        <taxon>Acaryochloridales</taxon>
        <taxon>Acaryochloridaceae</taxon>
        <taxon>Acaryochloris</taxon>
        <taxon>Acaryochloris thomasi</taxon>
    </lineage>
</organism>
<comment type="function">
    <text evidence="4">Converts 2-succinyl-6-hydroxy-2,4-cyclohexadiene-1-carboxylate (SHCHC) to 2-succinylbenzoate (OSB).</text>
</comment>
<dbReference type="GO" id="GO:0000287">
    <property type="term" value="F:magnesium ion binding"/>
    <property type="evidence" value="ECO:0007669"/>
    <property type="project" value="UniProtKB-UniRule"/>
</dbReference>
<name>A0A2W1JN62_9CYAN</name>
<comment type="pathway">
    <text evidence="4">Cofactor biosynthesis; phylloquinone biosynthesis.</text>
</comment>
<dbReference type="EMBL" id="PQWO01000002">
    <property type="protein sequence ID" value="PZD74656.1"/>
    <property type="molecule type" value="Genomic_DNA"/>
</dbReference>
<accession>A0A2W1JN62</accession>
<dbReference type="SUPFAM" id="SSF54826">
    <property type="entry name" value="Enolase N-terminal domain-like"/>
    <property type="match status" value="1"/>
</dbReference>
<keyword evidence="8" id="KW-1185">Reference proteome</keyword>
<dbReference type="UniPathway" id="UPA01057">
    <property type="reaction ID" value="UER00165"/>
</dbReference>
<dbReference type="PANTHER" id="PTHR48073">
    <property type="entry name" value="O-SUCCINYLBENZOATE SYNTHASE-RELATED"/>
    <property type="match status" value="1"/>
</dbReference>
<reference evidence="7 8" key="1">
    <citation type="journal article" date="2018" name="Sci. Rep.">
        <title>A novel species of the marine cyanobacterium Acaryochloris with a unique pigment content and lifestyle.</title>
        <authorList>
            <person name="Partensky F."/>
            <person name="Six C."/>
            <person name="Ratin M."/>
            <person name="Garczarek L."/>
            <person name="Vaulot D."/>
            <person name="Probert I."/>
            <person name="Calteau A."/>
            <person name="Gourvil P."/>
            <person name="Marie D."/>
            <person name="Grebert T."/>
            <person name="Bouchier C."/>
            <person name="Le Panse S."/>
            <person name="Gachenot M."/>
            <person name="Rodriguez F."/>
            <person name="Garrido J.L."/>
        </authorList>
    </citation>
    <scope>NUCLEOTIDE SEQUENCE [LARGE SCALE GENOMIC DNA]</scope>
    <source>
        <strain evidence="7 8">RCC1774</strain>
    </source>
</reference>
<feature type="domain" description="Mandelate racemase/muconate lactonizing enzyme C-terminal" evidence="6">
    <location>
        <begin position="119"/>
        <end position="220"/>
    </location>
</feature>
<dbReference type="SMART" id="SM00922">
    <property type="entry name" value="MR_MLE"/>
    <property type="match status" value="1"/>
</dbReference>
<dbReference type="NCBIfam" id="TIGR01927">
    <property type="entry name" value="menC_gam_Gplu"/>
    <property type="match status" value="1"/>
</dbReference>
<evidence type="ECO:0000256" key="1">
    <source>
        <dbReference type="ARBA" id="ARBA00022723"/>
    </source>
</evidence>
<gene>
    <name evidence="4 7" type="primary">menC</name>
    <name evidence="7" type="ORF">C1752_00953</name>
</gene>
<dbReference type="InterPro" id="IPR010196">
    <property type="entry name" value="OSB_synthase_MenC1"/>
</dbReference>
<evidence type="ECO:0000313" key="7">
    <source>
        <dbReference type="EMBL" id="PZD74656.1"/>
    </source>
</evidence>
<keyword evidence="2 4" id="KW-0460">Magnesium</keyword>
<evidence type="ECO:0000256" key="5">
    <source>
        <dbReference type="NCBIfam" id="TIGR01927"/>
    </source>
</evidence>
<dbReference type="AlphaFoldDB" id="A0A2W1JN62"/>
<dbReference type="SFLD" id="SFLDG00180">
    <property type="entry name" value="muconate_cycloisomerase"/>
    <property type="match status" value="1"/>
</dbReference>
<evidence type="ECO:0000256" key="3">
    <source>
        <dbReference type="ARBA" id="ARBA00023239"/>
    </source>
</evidence>
<dbReference type="PANTHER" id="PTHR48073:SF2">
    <property type="entry name" value="O-SUCCINYLBENZOATE SYNTHASE"/>
    <property type="match status" value="1"/>
</dbReference>
<dbReference type="CDD" id="cd03320">
    <property type="entry name" value="OSBS"/>
    <property type="match status" value="1"/>
</dbReference>
<dbReference type="Gene3D" id="3.30.390.10">
    <property type="entry name" value="Enolase-like, N-terminal domain"/>
    <property type="match status" value="1"/>
</dbReference>
<feature type="binding site" evidence="4">
    <location>
        <position position="169"/>
    </location>
    <ligand>
        <name>Mg(2+)</name>
        <dbReference type="ChEBI" id="CHEBI:18420"/>
    </ligand>
</feature>
<dbReference type="NCBIfam" id="NF002739">
    <property type="entry name" value="PRK02714.1"/>
    <property type="match status" value="1"/>
</dbReference>
<keyword evidence="3 4" id="KW-0456">Lyase</keyword>
<feature type="binding site" evidence="4">
    <location>
        <position position="224"/>
    </location>
    <ligand>
        <name>Mg(2+)</name>
        <dbReference type="ChEBI" id="CHEBI:18420"/>
    </ligand>
</feature>
<dbReference type="InterPro" id="IPR036849">
    <property type="entry name" value="Enolase-like_C_sf"/>
</dbReference>
<dbReference type="UniPathway" id="UPA00995"/>
<protein>
    <recommendedName>
        <fullName evidence="4 5">o-succinylbenzoate synthase</fullName>
        <shortName evidence="4">OSB synthase</shortName>
        <shortName evidence="4">OSBS</shortName>
        <ecNumber evidence="4 5">4.2.1.113</ecNumber>
    </recommendedName>
    <alternativeName>
        <fullName evidence="4">4-(2'-carboxyphenyl)-4-oxybutyric acid synthase</fullName>
    </alternativeName>
    <alternativeName>
        <fullName evidence="4">o-succinylbenzoic acid synthase</fullName>
    </alternativeName>
</protein>
<keyword evidence="1 4" id="KW-0479">Metal-binding</keyword>
<comment type="pathway">
    <text evidence="4">Quinol/quinone metabolism; 1,4-dihydroxy-2-naphthoate biosynthesis; 1,4-dihydroxy-2-naphthoate from chorismate: step 4/7.</text>
</comment>
<dbReference type="OrthoDB" id="9802699at2"/>
<evidence type="ECO:0000313" key="8">
    <source>
        <dbReference type="Proteomes" id="UP000248857"/>
    </source>
</evidence>
<feature type="active site" description="Proton donor" evidence="4">
    <location>
        <position position="140"/>
    </location>
</feature>
<dbReference type="SUPFAM" id="SSF51604">
    <property type="entry name" value="Enolase C-terminal domain-like"/>
    <property type="match status" value="1"/>
</dbReference>
<dbReference type="Pfam" id="PF21508">
    <property type="entry name" value="MenC_N"/>
    <property type="match status" value="1"/>
</dbReference>
<dbReference type="GO" id="GO:0043748">
    <property type="term" value="F:O-succinylbenzoate synthase activity"/>
    <property type="evidence" value="ECO:0007669"/>
    <property type="project" value="UniProtKB-EC"/>
</dbReference>
<dbReference type="Proteomes" id="UP000248857">
    <property type="component" value="Unassembled WGS sequence"/>
</dbReference>
<dbReference type="RefSeq" id="WP_110984912.1">
    <property type="nucleotide sequence ID" value="NZ_CAWNWM010000002.1"/>
</dbReference>
<sequence length="306" mass="34354">MFRLSFQPYQRRFKQALRTHHGLWSQRDGILLQLEDERGRMGKGEIAPLPWFGSETLEEALYFCRHLPARFSLHELEAISEALPACQFGFGSALESLSHRPAASENKEALLHSALLPTGKAALTAWPALWKRGYRTYKLKIGVSSLATEQDLCRTLLSELPPSAQLRLDANGGLDAQTAQQWLEICDGSRPTSDIEYLEQPLPVNQFEDMLRLSKQYTTPIALDESVATLPQLIHCYEKGWPGIFVIKPAISGYPQQLRQFCQTHAIDAVFSSVFETEIGRHACLQLAATLSTRAVGFGLDHWFAD</sequence>
<evidence type="ECO:0000256" key="2">
    <source>
        <dbReference type="ARBA" id="ARBA00022842"/>
    </source>
</evidence>
<feature type="active site" description="Proton acceptor" evidence="4">
    <location>
        <position position="248"/>
    </location>
</feature>
<comment type="catalytic activity">
    <reaction evidence="4">
        <text>(1R,6R)-6-hydroxy-2-succinyl-cyclohexa-2,4-diene-1-carboxylate = 2-succinylbenzoate + H2O</text>
        <dbReference type="Rhea" id="RHEA:10196"/>
        <dbReference type="ChEBI" id="CHEBI:15377"/>
        <dbReference type="ChEBI" id="CHEBI:18325"/>
        <dbReference type="ChEBI" id="CHEBI:58689"/>
        <dbReference type="EC" id="4.2.1.113"/>
    </reaction>
</comment>
<comment type="cofactor">
    <cofactor evidence="4">
        <name>a divalent metal cation</name>
        <dbReference type="ChEBI" id="CHEBI:60240"/>
    </cofactor>
</comment>
<dbReference type="Pfam" id="PF13378">
    <property type="entry name" value="MR_MLE_C"/>
    <property type="match status" value="1"/>
</dbReference>
<evidence type="ECO:0000259" key="6">
    <source>
        <dbReference type="SMART" id="SM00922"/>
    </source>
</evidence>
<dbReference type="GO" id="GO:0009234">
    <property type="term" value="P:menaquinone biosynthetic process"/>
    <property type="evidence" value="ECO:0007669"/>
    <property type="project" value="UniProtKB-UniRule"/>
</dbReference>
<comment type="caution">
    <text evidence="7">The sequence shown here is derived from an EMBL/GenBank/DDBJ whole genome shotgun (WGS) entry which is preliminary data.</text>
</comment>